<evidence type="ECO:0000313" key="1">
    <source>
        <dbReference type="EMBL" id="WEU80611.1"/>
    </source>
</evidence>
<proteinExistence type="predicted"/>
<protein>
    <submittedName>
        <fullName evidence="1">Uncharacterized protein</fullName>
    </submittedName>
</protein>
<gene>
    <name evidence="1" type="ORF">XRIDKHHW_0008</name>
</gene>
<dbReference type="RefSeq" id="YP_011108809.1">
    <property type="nucleotide sequence ID" value="NC_092457.1"/>
</dbReference>
<dbReference type="GeneID" id="98576628"/>
<dbReference type="Proteomes" id="UP001213723">
    <property type="component" value="Segment"/>
</dbReference>
<sequence length="48" mass="5850">MLQLTRNEARYVYATLKYLREHDATTTEEEELFQKVKKYLEEPKQVTN</sequence>
<evidence type="ECO:0000313" key="2">
    <source>
        <dbReference type="Proteomes" id="UP001213723"/>
    </source>
</evidence>
<accession>A0AAF0ID48</accession>
<organism evidence="1 2">
    <name type="scientific">Klebsiella phage Whistle</name>
    <dbReference type="NCBI Taxonomy" id="3018531"/>
    <lineage>
        <taxon>Viruses</taxon>
        <taxon>Duplodnaviria</taxon>
        <taxon>Heunggongvirae</taxon>
        <taxon>Uroviricota</taxon>
        <taxon>Caudoviricetes</taxon>
        <taxon>Autographivirales</taxon>
        <taxon>Autotranscriptaviridae</taxon>
        <taxon>Studiervirinae</taxon>
        <taxon>Przondovirus</taxon>
        <taxon>Przondovirus whistle</taxon>
    </lineage>
</organism>
<name>A0AAF0ID48_9CAUD</name>
<reference evidence="1" key="1">
    <citation type="submission" date="2023-03" db="EMBL/GenBank/DDBJ databases">
        <title>A hybrid and poly-polish workflow for the complete and accurate assembly of phage genomes: a case study of ten przondoviruses.</title>
        <authorList>
            <person name="Elek C.K.A."/>
            <person name="Adriaenssens E.M."/>
        </authorList>
    </citation>
    <scope>NUCLEOTIDE SEQUENCE</scope>
</reference>
<dbReference type="EMBL" id="OQ579032">
    <property type="protein sequence ID" value="WEU80611.1"/>
    <property type="molecule type" value="Genomic_DNA"/>
</dbReference>
<keyword evidence="2" id="KW-1185">Reference proteome</keyword>